<evidence type="ECO:0000256" key="1">
    <source>
        <dbReference type="ARBA" id="ARBA00001968"/>
    </source>
</evidence>
<keyword evidence="2" id="KW-0540">Nuclease</keyword>
<comment type="cofactor">
    <cofactor evidence="1">
        <name>a divalent metal cation</name>
        <dbReference type="ChEBI" id="CHEBI:60240"/>
    </cofactor>
</comment>
<sequence>MLKSMTAYAGAELTENDVTVAVEIRTYNSRNLDTVLRLSNGYAGLEEKIKAAIAARVARGRVEVRIKVRDMSEGAAAYEADLARAKAYFNAARELKHALGLTGEPTLEHLLNLPGLIQPVDNPQLADSHWPLMARGLDQALETLDRMRLQEGEHLGRDFLQRLAWIEEQLDAIEQATGGLLASYREKLQSRIEAMTRGVVELDPMRIAQEAALLADRSDISEEIVRARSHVVQFRDTVQDDQPSGRKLNFLLQEFNREFNTMGAKVGQAALAHIIVAVKAEIEKLREQVQNIE</sequence>
<keyword evidence="4" id="KW-0378">Hydrolase</keyword>
<dbReference type="GO" id="GO:0016787">
    <property type="term" value="F:hydrolase activity"/>
    <property type="evidence" value="ECO:0007669"/>
    <property type="project" value="UniProtKB-KW"/>
</dbReference>
<keyword evidence="3" id="KW-0255">Endonuclease</keyword>
<evidence type="ECO:0000259" key="6">
    <source>
        <dbReference type="Pfam" id="PF03755"/>
    </source>
</evidence>
<feature type="domain" description="Endoribonuclease YicC-like C-terminal" evidence="7">
    <location>
        <begin position="174"/>
        <end position="293"/>
    </location>
</feature>
<keyword evidence="9" id="KW-1185">Reference proteome</keyword>
<comment type="caution">
    <text evidence="8">The sequence shown here is derived from an EMBL/GenBank/DDBJ whole genome shotgun (WGS) entry which is preliminary data.</text>
</comment>
<evidence type="ECO:0000313" key="8">
    <source>
        <dbReference type="EMBL" id="MCJ8500729.1"/>
    </source>
</evidence>
<dbReference type="InterPro" id="IPR005229">
    <property type="entry name" value="YicC/YloC-like"/>
</dbReference>
<evidence type="ECO:0000256" key="3">
    <source>
        <dbReference type="ARBA" id="ARBA00022759"/>
    </source>
</evidence>
<dbReference type="Pfam" id="PF08340">
    <property type="entry name" value="YicC-like_C"/>
    <property type="match status" value="1"/>
</dbReference>
<dbReference type="InterPro" id="IPR013527">
    <property type="entry name" value="YicC-like_N"/>
</dbReference>
<dbReference type="NCBIfam" id="TIGR00255">
    <property type="entry name" value="YicC/YloC family endoribonuclease"/>
    <property type="match status" value="1"/>
</dbReference>
<protein>
    <submittedName>
        <fullName evidence="8">YicC family protein</fullName>
    </submittedName>
</protein>
<dbReference type="Proteomes" id="UP001165427">
    <property type="component" value="Unassembled WGS sequence"/>
</dbReference>
<evidence type="ECO:0000256" key="5">
    <source>
        <dbReference type="ARBA" id="ARBA00035648"/>
    </source>
</evidence>
<comment type="similarity">
    <text evidence="5">Belongs to the YicC/YloC family.</text>
</comment>
<evidence type="ECO:0000259" key="7">
    <source>
        <dbReference type="Pfam" id="PF08340"/>
    </source>
</evidence>
<evidence type="ECO:0000256" key="4">
    <source>
        <dbReference type="ARBA" id="ARBA00022801"/>
    </source>
</evidence>
<name>A0AA41UJ32_9BACT</name>
<evidence type="ECO:0000313" key="9">
    <source>
        <dbReference type="Proteomes" id="UP001165427"/>
    </source>
</evidence>
<dbReference type="Pfam" id="PF03755">
    <property type="entry name" value="YicC-like_N"/>
    <property type="match status" value="1"/>
</dbReference>
<dbReference type="RefSeq" id="WP_246906018.1">
    <property type="nucleotide sequence ID" value="NZ_JALJRB010000008.1"/>
</dbReference>
<gene>
    <name evidence="8" type="ORF">MRX98_09120</name>
</gene>
<evidence type="ECO:0000256" key="2">
    <source>
        <dbReference type="ARBA" id="ARBA00022722"/>
    </source>
</evidence>
<dbReference type="EMBL" id="JALJRB010000008">
    <property type="protein sequence ID" value="MCJ8500729.1"/>
    <property type="molecule type" value="Genomic_DNA"/>
</dbReference>
<reference evidence="8" key="1">
    <citation type="submission" date="2022-04" db="EMBL/GenBank/DDBJ databases">
        <title>Desulfatitalea alkaliphila sp. nov., a novel anaerobic sulfate-reducing bacterium isolated from terrestrial mud volcano, Taman Peninsula, Russia.</title>
        <authorList>
            <person name="Khomyakova M.A."/>
            <person name="Merkel A.Y."/>
            <person name="Slobodkin A.I."/>
        </authorList>
    </citation>
    <scope>NUCLEOTIDE SEQUENCE</scope>
    <source>
        <strain evidence="8">M08but</strain>
    </source>
</reference>
<dbReference type="GO" id="GO:0004521">
    <property type="term" value="F:RNA endonuclease activity"/>
    <property type="evidence" value="ECO:0007669"/>
    <property type="project" value="InterPro"/>
</dbReference>
<dbReference type="AlphaFoldDB" id="A0AA41UJ32"/>
<accession>A0AA41UJ32</accession>
<feature type="domain" description="Endoribonuclease YicC-like N-terminal" evidence="6">
    <location>
        <begin position="2"/>
        <end position="155"/>
    </location>
</feature>
<dbReference type="InterPro" id="IPR013551">
    <property type="entry name" value="YicC-like_C"/>
</dbReference>
<dbReference type="PANTHER" id="PTHR30636">
    <property type="entry name" value="UPF0701 PROTEIN YICC"/>
    <property type="match status" value="1"/>
</dbReference>
<dbReference type="PANTHER" id="PTHR30636:SF3">
    <property type="entry name" value="UPF0701 PROTEIN YICC"/>
    <property type="match status" value="1"/>
</dbReference>
<proteinExistence type="inferred from homology"/>
<organism evidence="8 9">
    <name type="scientific">Desulfatitalea alkaliphila</name>
    <dbReference type="NCBI Taxonomy" id="2929485"/>
    <lineage>
        <taxon>Bacteria</taxon>
        <taxon>Pseudomonadati</taxon>
        <taxon>Thermodesulfobacteriota</taxon>
        <taxon>Desulfobacteria</taxon>
        <taxon>Desulfobacterales</taxon>
        <taxon>Desulfosarcinaceae</taxon>
        <taxon>Desulfatitalea</taxon>
    </lineage>
</organism>